<keyword evidence="1" id="KW-0805">Transcription regulation</keyword>
<evidence type="ECO:0000259" key="4">
    <source>
        <dbReference type="PROSITE" id="PS51077"/>
    </source>
</evidence>
<comment type="caution">
    <text evidence="6">The sequence shown here is derived from an EMBL/GenBank/DDBJ whole genome shotgun (WGS) entry which is preliminary data.</text>
</comment>
<dbReference type="InterPro" id="IPR014757">
    <property type="entry name" value="Tscrpt_reg_IclR_C"/>
</dbReference>
<evidence type="ECO:0000256" key="3">
    <source>
        <dbReference type="ARBA" id="ARBA00023163"/>
    </source>
</evidence>
<gene>
    <name evidence="6" type="ORF">FC83_GL001322</name>
</gene>
<sequence length="241" mass="27006">MLKAKDIMNFITDCDVPPRLIDISRNTDMNKGTVLKILRTLELCGYVRCQGQEKRYCLGTIFLKYAQTSLSNFDISEVAEPFMAKLRDETGETVNLGILENNMALLLQKLESPSSIQLISSIGKGLRLYTSAMGKAILSTFSDDELASYIEQTTLEKVAPNTITDRNSLLEDIKLTKERGYALEDRENQPDVVCVGFALVKNDKLFGALSISAPKYRVEQKDLEMFIQFGMVAQKNIINAL</sequence>
<dbReference type="PROSITE" id="PS51077">
    <property type="entry name" value="HTH_ICLR"/>
    <property type="match status" value="1"/>
</dbReference>
<dbReference type="Gene3D" id="1.10.10.10">
    <property type="entry name" value="Winged helix-like DNA-binding domain superfamily/Winged helix DNA-binding domain"/>
    <property type="match status" value="1"/>
</dbReference>
<dbReference type="AlphaFoldDB" id="A0A0R1XVI0"/>
<feature type="domain" description="IclR-ED" evidence="5">
    <location>
        <begin position="61"/>
        <end position="241"/>
    </location>
</feature>
<dbReference type="PANTHER" id="PTHR30136:SF24">
    <property type="entry name" value="HTH-TYPE TRANSCRIPTIONAL REPRESSOR ALLR"/>
    <property type="match status" value="1"/>
</dbReference>
<protein>
    <submittedName>
        <fullName evidence="6">IclR family transcriptional regulator</fullName>
    </submittedName>
</protein>
<dbReference type="Pfam" id="PF09339">
    <property type="entry name" value="HTH_IclR"/>
    <property type="match status" value="1"/>
</dbReference>
<dbReference type="InterPro" id="IPR036390">
    <property type="entry name" value="WH_DNA-bd_sf"/>
</dbReference>
<accession>A0A0R1XVI0</accession>
<name>A0A0R1XVI0_9LACO</name>
<dbReference type="InterPro" id="IPR036388">
    <property type="entry name" value="WH-like_DNA-bd_sf"/>
</dbReference>
<dbReference type="InterPro" id="IPR029016">
    <property type="entry name" value="GAF-like_dom_sf"/>
</dbReference>
<dbReference type="EMBL" id="AZGA01000087">
    <property type="protein sequence ID" value="KRM30764.1"/>
    <property type="molecule type" value="Genomic_DNA"/>
</dbReference>
<dbReference type="SMART" id="SM00346">
    <property type="entry name" value="HTH_ICLR"/>
    <property type="match status" value="1"/>
</dbReference>
<dbReference type="InterPro" id="IPR050707">
    <property type="entry name" value="HTH_MetabolicPath_Reg"/>
</dbReference>
<dbReference type="SUPFAM" id="SSF55781">
    <property type="entry name" value="GAF domain-like"/>
    <property type="match status" value="1"/>
</dbReference>
<dbReference type="PATRIC" id="fig|1423734.3.peg.1337"/>
<dbReference type="GO" id="GO:0003677">
    <property type="term" value="F:DNA binding"/>
    <property type="evidence" value="ECO:0007669"/>
    <property type="project" value="UniProtKB-KW"/>
</dbReference>
<reference evidence="6 7" key="1">
    <citation type="journal article" date="2015" name="Genome Announc.">
        <title>Expanding the biotechnology potential of lactobacilli through comparative genomics of 213 strains and associated genera.</title>
        <authorList>
            <person name="Sun Z."/>
            <person name="Harris H.M."/>
            <person name="McCann A."/>
            <person name="Guo C."/>
            <person name="Argimon S."/>
            <person name="Zhang W."/>
            <person name="Yang X."/>
            <person name="Jeffery I.B."/>
            <person name="Cooney J.C."/>
            <person name="Kagawa T.F."/>
            <person name="Liu W."/>
            <person name="Song Y."/>
            <person name="Salvetti E."/>
            <person name="Wrobel A."/>
            <person name="Rasinkangas P."/>
            <person name="Parkhill J."/>
            <person name="Rea M.C."/>
            <person name="O'Sullivan O."/>
            <person name="Ritari J."/>
            <person name="Douillard F.P."/>
            <person name="Paul Ross R."/>
            <person name="Yang R."/>
            <person name="Briner A.E."/>
            <person name="Felis G.E."/>
            <person name="de Vos W.M."/>
            <person name="Barrangou R."/>
            <person name="Klaenhammer T.R."/>
            <person name="Caufield P.W."/>
            <person name="Cui Y."/>
            <person name="Zhang H."/>
            <person name="O'Toole P.W."/>
        </authorList>
    </citation>
    <scope>NUCLEOTIDE SEQUENCE [LARGE SCALE GENOMIC DNA]</scope>
    <source>
        <strain evidence="6 7">DSM 18527</strain>
    </source>
</reference>
<keyword evidence="7" id="KW-1185">Reference proteome</keyword>
<evidence type="ECO:0000313" key="6">
    <source>
        <dbReference type="EMBL" id="KRM30764.1"/>
    </source>
</evidence>
<dbReference type="eggNOG" id="COG1414">
    <property type="taxonomic scope" value="Bacteria"/>
</dbReference>
<dbReference type="Pfam" id="PF01614">
    <property type="entry name" value="IclR_C"/>
    <property type="match status" value="1"/>
</dbReference>
<dbReference type="GO" id="GO:0003700">
    <property type="term" value="F:DNA-binding transcription factor activity"/>
    <property type="evidence" value="ECO:0007669"/>
    <property type="project" value="TreeGrafter"/>
</dbReference>
<dbReference type="Proteomes" id="UP000051236">
    <property type="component" value="Unassembled WGS sequence"/>
</dbReference>
<dbReference type="PANTHER" id="PTHR30136">
    <property type="entry name" value="HELIX-TURN-HELIX TRANSCRIPTIONAL REGULATOR, ICLR FAMILY"/>
    <property type="match status" value="1"/>
</dbReference>
<dbReference type="SUPFAM" id="SSF46785">
    <property type="entry name" value="Winged helix' DNA-binding domain"/>
    <property type="match status" value="1"/>
</dbReference>
<organism evidence="6 7">
    <name type="scientific">Agrilactobacillus composti DSM 18527 = JCM 14202</name>
    <dbReference type="NCBI Taxonomy" id="1423734"/>
    <lineage>
        <taxon>Bacteria</taxon>
        <taxon>Bacillati</taxon>
        <taxon>Bacillota</taxon>
        <taxon>Bacilli</taxon>
        <taxon>Lactobacillales</taxon>
        <taxon>Lactobacillaceae</taxon>
        <taxon>Agrilactobacillus</taxon>
    </lineage>
</organism>
<dbReference type="GO" id="GO:0045892">
    <property type="term" value="P:negative regulation of DNA-templated transcription"/>
    <property type="evidence" value="ECO:0007669"/>
    <property type="project" value="TreeGrafter"/>
</dbReference>
<evidence type="ECO:0000256" key="1">
    <source>
        <dbReference type="ARBA" id="ARBA00023015"/>
    </source>
</evidence>
<keyword evidence="2" id="KW-0238">DNA-binding</keyword>
<dbReference type="STRING" id="1423734.FC83_GL001322"/>
<proteinExistence type="predicted"/>
<evidence type="ECO:0000313" key="7">
    <source>
        <dbReference type="Proteomes" id="UP000051236"/>
    </source>
</evidence>
<dbReference type="InterPro" id="IPR005471">
    <property type="entry name" value="Tscrpt_reg_IclR_N"/>
</dbReference>
<feature type="domain" description="HTH iclR-type" evidence="4">
    <location>
        <begin position="1"/>
        <end position="60"/>
    </location>
</feature>
<evidence type="ECO:0000259" key="5">
    <source>
        <dbReference type="PROSITE" id="PS51078"/>
    </source>
</evidence>
<dbReference type="PROSITE" id="PS51078">
    <property type="entry name" value="ICLR_ED"/>
    <property type="match status" value="1"/>
</dbReference>
<dbReference type="Gene3D" id="3.30.450.40">
    <property type="match status" value="1"/>
</dbReference>
<keyword evidence="3" id="KW-0804">Transcription</keyword>
<evidence type="ECO:0000256" key="2">
    <source>
        <dbReference type="ARBA" id="ARBA00023125"/>
    </source>
</evidence>